<evidence type="ECO:0000313" key="2">
    <source>
        <dbReference type="EMBL" id="POI34182.1"/>
    </source>
</evidence>
<dbReference type="InterPro" id="IPR052845">
    <property type="entry name" value="Axonemal_dynein_LC_domain"/>
</dbReference>
<evidence type="ECO:0000256" key="1">
    <source>
        <dbReference type="SAM" id="MobiDB-lite"/>
    </source>
</evidence>
<dbReference type="OrthoDB" id="1927454at2759"/>
<accession>A0A2P4TCV2</accession>
<evidence type="ECO:0000313" key="3">
    <source>
        <dbReference type="Proteomes" id="UP000237246"/>
    </source>
</evidence>
<organism evidence="2 3">
    <name type="scientific">Bambusicola thoracicus</name>
    <name type="common">Chinese bamboo-partridge</name>
    <name type="synonym">Perdix thoracica</name>
    <dbReference type="NCBI Taxonomy" id="9083"/>
    <lineage>
        <taxon>Eukaryota</taxon>
        <taxon>Metazoa</taxon>
        <taxon>Chordata</taxon>
        <taxon>Craniata</taxon>
        <taxon>Vertebrata</taxon>
        <taxon>Euteleostomi</taxon>
        <taxon>Archelosauria</taxon>
        <taxon>Archosauria</taxon>
        <taxon>Dinosauria</taxon>
        <taxon>Saurischia</taxon>
        <taxon>Theropoda</taxon>
        <taxon>Coelurosauria</taxon>
        <taxon>Aves</taxon>
        <taxon>Neognathae</taxon>
        <taxon>Galloanserae</taxon>
        <taxon>Galliformes</taxon>
        <taxon>Phasianidae</taxon>
        <taxon>Perdicinae</taxon>
        <taxon>Bambusicola</taxon>
    </lineage>
</organism>
<reference evidence="2 3" key="1">
    <citation type="submission" date="2018-01" db="EMBL/GenBank/DDBJ databases">
        <title>Comparison of the Chinese Bamboo Partridge and Red Junglefowl genome sequences highlights the importance of demography in genome evolution.</title>
        <authorList>
            <person name="Tiley G.P."/>
            <person name="Kimball R.T."/>
            <person name="Braun E.L."/>
            <person name="Burleigh J.G."/>
        </authorList>
    </citation>
    <scope>NUCLEOTIDE SEQUENCE [LARGE SCALE GENOMIC DNA]</scope>
    <source>
        <strain evidence="2">RTK389</strain>
        <tissue evidence="2">Blood</tissue>
    </source>
</reference>
<comment type="caution">
    <text evidence="2">The sequence shown here is derived from an EMBL/GenBank/DDBJ whole genome shotgun (WGS) entry which is preliminary data.</text>
</comment>
<protein>
    <submittedName>
        <fullName evidence="2">Uncharacterized protein</fullName>
    </submittedName>
</protein>
<gene>
    <name evidence="2" type="ORF">CIB84_002065</name>
</gene>
<sequence>MPTKGMPVPGLKADGRKICNSLCTGSASKDHSVHSSFLCFRDVSYLCDVVMIQEDKRTAALKSSFSQSPQEQSSGTVSSTPQATLADSLVPEEFHIVRKRGVLPLKYFDE</sequence>
<dbReference type="PANTHER" id="PTHR23052:SF1">
    <property type="entry name" value="AXONEMAL DYNEIN LIGHT CHAIN DOMAIN-CONTAINING PROTEIN 1"/>
    <property type="match status" value="1"/>
</dbReference>
<keyword evidence="3" id="KW-1185">Reference proteome</keyword>
<dbReference type="PANTHER" id="PTHR23052">
    <property type="entry name" value="AXONEMAL DYNEIN LIGHT CHAIN DOMAIN-CONTAINING PROTEIN 1"/>
    <property type="match status" value="1"/>
</dbReference>
<dbReference type="Proteomes" id="UP000237246">
    <property type="component" value="Unassembled WGS sequence"/>
</dbReference>
<proteinExistence type="predicted"/>
<dbReference type="EMBL" id="PPHD01002229">
    <property type="protein sequence ID" value="POI34182.1"/>
    <property type="molecule type" value="Genomic_DNA"/>
</dbReference>
<name>A0A2P4TCV2_BAMTH</name>
<feature type="region of interest" description="Disordered" evidence="1">
    <location>
        <begin position="61"/>
        <end position="82"/>
    </location>
</feature>
<feature type="compositionally biased region" description="Low complexity" evidence="1">
    <location>
        <begin position="63"/>
        <end position="74"/>
    </location>
</feature>
<dbReference type="AlphaFoldDB" id="A0A2P4TCV2"/>